<evidence type="ECO:0000256" key="1">
    <source>
        <dbReference type="ARBA" id="ARBA00022723"/>
    </source>
</evidence>
<feature type="domain" description="C3H1-type" evidence="7">
    <location>
        <begin position="516"/>
        <end position="543"/>
    </location>
</feature>
<evidence type="ECO:0000256" key="6">
    <source>
        <dbReference type="SAM" id="MobiDB-lite"/>
    </source>
</evidence>
<dbReference type="GO" id="GO:0008270">
    <property type="term" value="F:zinc ion binding"/>
    <property type="evidence" value="ECO:0007669"/>
    <property type="project" value="UniProtKB-KW"/>
</dbReference>
<name>A0A1Y1XQK6_9FUNG</name>
<feature type="region of interest" description="Disordered" evidence="6">
    <location>
        <begin position="417"/>
        <end position="456"/>
    </location>
</feature>
<feature type="region of interest" description="Disordered" evidence="6">
    <location>
        <begin position="468"/>
        <end position="490"/>
    </location>
</feature>
<feature type="zinc finger region" description="C3H1-type" evidence="5">
    <location>
        <begin position="550"/>
        <end position="577"/>
    </location>
</feature>
<feature type="compositionally biased region" description="Basic residues" evidence="6">
    <location>
        <begin position="354"/>
        <end position="371"/>
    </location>
</feature>
<feature type="domain" description="C3H1-type" evidence="7">
    <location>
        <begin position="550"/>
        <end position="577"/>
    </location>
</feature>
<feature type="compositionally biased region" description="Basic and acidic residues" evidence="6">
    <location>
        <begin position="329"/>
        <end position="353"/>
    </location>
</feature>
<keyword evidence="4 5" id="KW-0862">Zinc</keyword>
<feature type="zinc finger region" description="C3H1-type" evidence="5">
    <location>
        <begin position="516"/>
        <end position="543"/>
    </location>
</feature>
<keyword evidence="3 5" id="KW-0863">Zinc-finger</keyword>
<dbReference type="OrthoDB" id="411372at2759"/>
<dbReference type="InterPro" id="IPR000571">
    <property type="entry name" value="Znf_CCCH"/>
</dbReference>
<dbReference type="SMART" id="SM00356">
    <property type="entry name" value="ZnF_C3H1"/>
    <property type="match status" value="3"/>
</dbReference>
<evidence type="ECO:0000313" key="8">
    <source>
        <dbReference type="EMBL" id="ORX88013.1"/>
    </source>
</evidence>
<evidence type="ECO:0000256" key="2">
    <source>
        <dbReference type="ARBA" id="ARBA00022737"/>
    </source>
</evidence>
<keyword evidence="9" id="KW-1185">Reference proteome</keyword>
<feature type="compositionally biased region" description="Basic and acidic residues" evidence="6">
    <location>
        <begin position="167"/>
        <end position="200"/>
    </location>
</feature>
<sequence>MSNNFKLTSIFKLPDIKPNYEVNNKRKTTISITNNNAKIRKTTNLNNFKHKLNDGIKQEDNEILSNERLNHKKLRNHSITQTKDRNEEVVNNIGSNNENFKSSGNFLGFIVPNVPNTKQHTNNKTIFMENGSLEIDRNLRNQDKNNKFSNKNNNHNNNSNSNNNDKNNNKNESKGKNKNKNKDKSEKNDILIKNDSKHLSSTDNSINKNIFNHSPKEGINIQEIKEKKEINLNLIDSKSFSIDFSKEQKHHITNGILHDKREEEIHEKHELLDLKSKSKNTEIMNINLLDNKNKKYNQIANNNEVNIESTDISNSISDTNNQNNSYNIENKKENDNDNNNYKEKNTDQNENKKQSSKVKKRRRRRKKKKLKKQMELENNNKKGKNGKRKNKGKSNKKSETEKLIDNLMKHMYYDDKNINNNINDDNVNENNNNNMEINYDSPNNNESDDGLDSNKALKFNNTMENNYEQEKNKENSKVKQDKNTLNTTDKELLKKQKIHQMIEEKEKKKQQKILEFKKKQPCNYYKNGWCFQGKNCPFSHDIEQVSSDKRRRQPICEFYRSGGCVKGKNCPFSHELKLFSCKYYWMYPPCTAGAECRYSHENPSDEQAREIYLENSMDKEGKHFEGWLISKRKEWNNPNYFQKNIINKDISKFYN</sequence>
<keyword evidence="2" id="KW-0677">Repeat</keyword>
<dbReference type="Gene3D" id="3.30.1370.210">
    <property type="match status" value="1"/>
</dbReference>
<comment type="caution">
    <text evidence="8">The sequence shown here is derived from an EMBL/GenBank/DDBJ whole genome shotgun (WGS) entry which is preliminary data.</text>
</comment>
<dbReference type="PANTHER" id="PTHR13119">
    <property type="entry name" value="ZINC FINGER CCCH DOMAIN-CONTAINING PROTEI"/>
    <property type="match status" value="1"/>
</dbReference>
<dbReference type="PROSITE" id="PS50103">
    <property type="entry name" value="ZF_C3H1"/>
    <property type="match status" value="2"/>
</dbReference>
<evidence type="ECO:0000256" key="4">
    <source>
        <dbReference type="ARBA" id="ARBA00022833"/>
    </source>
</evidence>
<evidence type="ECO:0000256" key="3">
    <source>
        <dbReference type="ARBA" id="ARBA00022771"/>
    </source>
</evidence>
<dbReference type="STRING" id="1754192.A0A1Y1XQK6"/>
<reference evidence="8 9" key="2">
    <citation type="submission" date="2016-08" db="EMBL/GenBank/DDBJ databases">
        <title>Pervasive Adenine N6-methylation of Active Genes in Fungi.</title>
        <authorList>
            <consortium name="DOE Joint Genome Institute"/>
            <person name="Mondo S.J."/>
            <person name="Dannebaum R.O."/>
            <person name="Kuo R.C."/>
            <person name="Labutti K."/>
            <person name="Haridas S."/>
            <person name="Kuo A."/>
            <person name="Salamov A."/>
            <person name="Ahrendt S.R."/>
            <person name="Lipzen A."/>
            <person name="Sullivan W."/>
            <person name="Andreopoulos W.B."/>
            <person name="Clum A."/>
            <person name="Lindquist E."/>
            <person name="Daum C."/>
            <person name="Ramamoorthy G.K."/>
            <person name="Gryganskyi A."/>
            <person name="Culley D."/>
            <person name="Magnuson J.K."/>
            <person name="James T.Y."/>
            <person name="O'Malley M.A."/>
            <person name="Stajich J.E."/>
            <person name="Spatafora J.W."/>
            <person name="Visel A."/>
            <person name="Grigoriev I.V."/>
        </authorList>
    </citation>
    <scope>NUCLEOTIDE SEQUENCE [LARGE SCALE GENOMIC DNA]</scope>
    <source>
        <strain evidence="8 9">S4</strain>
    </source>
</reference>
<proteinExistence type="predicted"/>
<dbReference type="Proteomes" id="UP000193944">
    <property type="component" value="Unassembled WGS sequence"/>
</dbReference>
<feature type="region of interest" description="Disordered" evidence="6">
    <location>
        <begin position="143"/>
        <end position="209"/>
    </location>
</feature>
<dbReference type="AlphaFoldDB" id="A0A1Y1XQK6"/>
<evidence type="ECO:0000313" key="9">
    <source>
        <dbReference type="Proteomes" id="UP000193944"/>
    </source>
</evidence>
<dbReference type="EMBL" id="MCFG01000003">
    <property type="protein sequence ID" value="ORX88013.1"/>
    <property type="molecule type" value="Genomic_DNA"/>
</dbReference>
<dbReference type="GO" id="GO:0045892">
    <property type="term" value="P:negative regulation of DNA-templated transcription"/>
    <property type="evidence" value="ECO:0007669"/>
    <property type="project" value="InterPro"/>
</dbReference>
<feature type="compositionally biased region" description="Low complexity" evidence="6">
    <location>
        <begin position="418"/>
        <end position="438"/>
    </location>
</feature>
<feature type="compositionally biased region" description="Polar residues" evidence="6">
    <location>
        <begin position="313"/>
        <end position="325"/>
    </location>
</feature>
<feature type="region of interest" description="Disordered" evidence="6">
    <location>
        <begin position="313"/>
        <end position="400"/>
    </location>
</feature>
<dbReference type="GO" id="GO:0005634">
    <property type="term" value="C:nucleus"/>
    <property type="evidence" value="ECO:0007669"/>
    <property type="project" value="TreeGrafter"/>
</dbReference>
<accession>A0A1Y1XQK6</accession>
<gene>
    <name evidence="8" type="ORF">BCR32DRAFT_263881</name>
</gene>
<dbReference type="SUPFAM" id="SSF90229">
    <property type="entry name" value="CCCH zinc finger"/>
    <property type="match status" value="3"/>
</dbReference>
<dbReference type="GO" id="GO:0003723">
    <property type="term" value="F:RNA binding"/>
    <property type="evidence" value="ECO:0007669"/>
    <property type="project" value="InterPro"/>
</dbReference>
<keyword evidence="1 5" id="KW-0479">Metal-binding</keyword>
<protein>
    <recommendedName>
        <fullName evidence="7">C3H1-type domain-containing protein</fullName>
    </recommendedName>
</protein>
<dbReference type="InterPro" id="IPR045124">
    <property type="entry name" value="Su(sable)-like"/>
</dbReference>
<evidence type="ECO:0000259" key="7">
    <source>
        <dbReference type="PROSITE" id="PS50103"/>
    </source>
</evidence>
<feature type="compositionally biased region" description="Low complexity" evidence="6">
    <location>
        <begin position="147"/>
        <end position="166"/>
    </location>
</feature>
<evidence type="ECO:0000256" key="5">
    <source>
        <dbReference type="PROSITE-ProRule" id="PRU00723"/>
    </source>
</evidence>
<reference evidence="8 9" key="1">
    <citation type="submission" date="2016-08" db="EMBL/GenBank/DDBJ databases">
        <title>A Parts List for Fungal Cellulosomes Revealed by Comparative Genomics.</title>
        <authorList>
            <consortium name="DOE Joint Genome Institute"/>
            <person name="Haitjema C.H."/>
            <person name="Gilmore S.P."/>
            <person name="Henske J.K."/>
            <person name="Solomon K.V."/>
            <person name="De Groot R."/>
            <person name="Kuo A."/>
            <person name="Mondo S.J."/>
            <person name="Salamov A.A."/>
            <person name="Labutti K."/>
            <person name="Zhao Z."/>
            <person name="Chiniquy J."/>
            <person name="Barry K."/>
            <person name="Brewer H.M."/>
            <person name="Purvine S.O."/>
            <person name="Wright A.T."/>
            <person name="Boxma B."/>
            <person name="Van Alen T."/>
            <person name="Hackstein J.H."/>
            <person name="Baker S.E."/>
            <person name="Grigoriev I.V."/>
            <person name="O'Malley M.A."/>
        </authorList>
    </citation>
    <scope>NUCLEOTIDE SEQUENCE [LARGE SCALE GENOMIC DNA]</scope>
    <source>
        <strain evidence="8 9">S4</strain>
    </source>
</reference>
<dbReference type="InterPro" id="IPR036855">
    <property type="entry name" value="Znf_CCCH_sf"/>
</dbReference>
<dbReference type="PANTHER" id="PTHR13119:SF12">
    <property type="entry name" value="PROTEIN SUPPRESSOR OF SABLE"/>
    <property type="match status" value="1"/>
</dbReference>
<feature type="compositionally biased region" description="Basic residues" evidence="6">
    <location>
        <begin position="381"/>
        <end position="395"/>
    </location>
</feature>
<organism evidence="8 9">
    <name type="scientific">Anaeromyces robustus</name>
    <dbReference type="NCBI Taxonomy" id="1754192"/>
    <lineage>
        <taxon>Eukaryota</taxon>
        <taxon>Fungi</taxon>
        <taxon>Fungi incertae sedis</taxon>
        <taxon>Chytridiomycota</taxon>
        <taxon>Chytridiomycota incertae sedis</taxon>
        <taxon>Neocallimastigomycetes</taxon>
        <taxon>Neocallimastigales</taxon>
        <taxon>Neocallimastigaceae</taxon>
        <taxon>Anaeromyces</taxon>
    </lineage>
</organism>